<dbReference type="InterPro" id="IPR041656">
    <property type="entry name" value="TPR_5"/>
</dbReference>
<keyword evidence="5" id="KW-1185">Reference proteome</keyword>
<dbReference type="PROSITE" id="PS51257">
    <property type="entry name" value="PROKAR_LIPOPROTEIN"/>
    <property type="match status" value="1"/>
</dbReference>
<gene>
    <name evidence="4" type="ORF">Y981_00025</name>
</gene>
<organism evidence="4 5">
    <name type="scientific">Leptospirillum ferriphilum YSK</name>
    <dbReference type="NCBI Taxonomy" id="1441628"/>
    <lineage>
        <taxon>Bacteria</taxon>
        <taxon>Pseudomonadati</taxon>
        <taxon>Nitrospirota</taxon>
        <taxon>Nitrospiria</taxon>
        <taxon>Nitrospirales</taxon>
        <taxon>Nitrospiraceae</taxon>
        <taxon>Leptospirillum</taxon>
    </lineage>
</organism>
<dbReference type="HOGENOM" id="CLU_1025999_0_0_0"/>
<dbReference type="Pfam" id="PF13432">
    <property type="entry name" value="TPR_16"/>
    <property type="match status" value="1"/>
</dbReference>
<reference evidence="4 5" key="2">
    <citation type="journal article" date="2015" name="Biomed. Res. Int.">
        <title>Effects of Arsenite Resistance on the Growth and Functional Gene Expression of Leptospirillum ferriphilum and Acidithiobacillus thiooxidans in Pure Culture and Coculture.</title>
        <authorList>
            <person name="Jiang H."/>
            <person name="Liang Y."/>
            <person name="Yin H."/>
            <person name="Xiao Y."/>
            <person name="Guo X."/>
            <person name="Xu Y."/>
            <person name="Hu Q."/>
            <person name="Liu H."/>
            <person name="Liu X."/>
        </authorList>
    </citation>
    <scope>NUCLEOTIDE SEQUENCE [LARGE SCALE GENOMIC DNA]</scope>
    <source>
        <strain evidence="4 5">YSK</strain>
    </source>
</reference>
<keyword evidence="2" id="KW-0732">Signal</keyword>
<dbReference type="KEGG" id="lfp:Y981_00025"/>
<keyword evidence="1" id="KW-0802">TPR repeat</keyword>
<dbReference type="AlphaFoldDB" id="A0A059XW79"/>
<dbReference type="EMBL" id="CP007243">
    <property type="protein sequence ID" value="AIA31340.1"/>
    <property type="molecule type" value="Genomic_DNA"/>
</dbReference>
<dbReference type="Proteomes" id="UP000027059">
    <property type="component" value="Chromosome"/>
</dbReference>
<dbReference type="InterPro" id="IPR019734">
    <property type="entry name" value="TPR_rpt"/>
</dbReference>
<dbReference type="Pfam" id="PF12688">
    <property type="entry name" value="TPR_5"/>
    <property type="match status" value="1"/>
</dbReference>
<dbReference type="InterPro" id="IPR011990">
    <property type="entry name" value="TPR-like_helical_dom_sf"/>
</dbReference>
<feature type="repeat" description="TPR" evidence="1">
    <location>
        <begin position="139"/>
        <end position="172"/>
    </location>
</feature>
<evidence type="ECO:0000313" key="5">
    <source>
        <dbReference type="Proteomes" id="UP000027059"/>
    </source>
</evidence>
<dbReference type="Gene3D" id="1.25.40.10">
    <property type="entry name" value="Tetratricopeptide repeat domain"/>
    <property type="match status" value="2"/>
</dbReference>
<name>A0A059XW79_9BACT</name>
<evidence type="ECO:0000256" key="1">
    <source>
        <dbReference type="PROSITE-ProRule" id="PRU00339"/>
    </source>
</evidence>
<evidence type="ECO:0000313" key="4">
    <source>
        <dbReference type="EMBL" id="AIA31340.1"/>
    </source>
</evidence>
<feature type="chain" id="PRO_5001584419" description="Tetratrico peptide repeat group 5 domain-containing protein" evidence="2">
    <location>
        <begin position="28"/>
        <end position="271"/>
    </location>
</feature>
<dbReference type="RefSeq" id="WP_038504111.1">
    <property type="nucleotide sequence ID" value="NZ_CP007243.1"/>
</dbReference>
<feature type="domain" description="Tetratrico peptide repeat group 5" evidence="3">
    <location>
        <begin position="66"/>
        <end position="159"/>
    </location>
</feature>
<feature type="signal peptide" evidence="2">
    <location>
        <begin position="1"/>
        <end position="27"/>
    </location>
</feature>
<sequence>MSKRAGRVLTGTILLFALFSGCQRNHAQVHYHRAEDALVHMDLAGARKEFHAAIKASPSSPLAGEAFYELGRINDLYGNDPQKAAGHYMKSLENLKDGSLRQRVSIDLATDLEHLGKPDEALAILRGLDGSNLLSTFKPRVWDLTARILEHEGHYREALGYYKKVSDREPDSFRGQKAQFKIGLLESLASDLPSAQRDLGRFVKRYPDSPFTPVARFNLALTWDRLGDHQKALSILESIKGSYPNQGVVLERMSEIRKEMRSSGPSPGKGS</sequence>
<dbReference type="SUPFAM" id="SSF48452">
    <property type="entry name" value="TPR-like"/>
    <property type="match status" value="1"/>
</dbReference>
<dbReference type="PROSITE" id="PS50005">
    <property type="entry name" value="TPR"/>
    <property type="match status" value="1"/>
</dbReference>
<protein>
    <recommendedName>
        <fullName evidence="3">Tetratrico peptide repeat group 5 domain-containing protein</fullName>
    </recommendedName>
</protein>
<evidence type="ECO:0000256" key="2">
    <source>
        <dbReference type="SAM" id="SignalP"/>
    </source>
</evidence>
<proteinExistence type="predicted"/>
<dbReference type="SMART" id="SM00028">
    <property type="entry name" value="TPR"/>
    <property type="match status" value="3"/>
</dbReference>
<evidence type="ECO:0000259" key="3">
    <source>
        <dbReference type="Pfam" id="PF12688"/>
    </source>
</evidence>
<dbReference type="OrthoDB" id="9814366at2"/>
<reference evidence="5" key="1">
    <citation type="submission" date="2014-02" db="EMBL/GenBank/DDBJ databases">
        <title>Complete genome sequence and comparative genomic analysis of the nitrogen-fixing bacterium Leptospirillum ferriphilum YSK.</title>
        <authorList>
            <person name="Guo X."/>
            <person name="Yin H."/>
            <person name="Liang Y."/>
            <person name="Hu Q."/>
            <person name="Ma L."/>
            <person name="Xiao Y."/>
            <person name="Zhang X."/>
            <person name="Qiu G."/>
            <person name="Liu X."/>
        </authorList>
    </citation>
    <scope>NUCLEOTIDE SEQUENCE [LARGE SCALE GENOMIC DNA]</scope>
    <source>
        <strain evidence="5">YSK</strain>
    </source>
</reference>
<accession>A0A059XW79</accession>